<reference evidence="9" key="1">
    <citation type="submission" date="2022-11" db="UniProtKB">
        <authorList>
            <consortium name="WormBaseParasite"/>
        </authorList>
    </citation>
    <scope>IDENTIFICATION</scope>
</reference>
<accession>A0A914ZGN5</accession>
<keyword evidence="3" id="KW-0479">Metal-binding</keyword>
<keyword evidence="8" id="KW-1185">Reference proteome</keyword>
<dbReference type="InterPro" id="IPR036329">
    <property type="entry name" value="Aro-AA_hydroxylase_C_sf"/>
</dbReference>
<dbReference type="PANTHER" id="PTHR11473:SF16">
    <property type="entry name" value="TRYPTOPHAN 5-HYDROXYLASE 2"/>
    <property type="match status" value="1"/>
</dbReference>
<dbReference type="PRINTS" id="PR00372">
    <property type="entry name" value="FYWHYDRXLASE"/>
</dbReference>
<dbReference type="InterPro" id="IPR019774">
    <property type="entry name" value="Aromatic-AA_hydroxylase_C"/>
</dbReference>
<evidence type="ECO:0000259" key="7">
    <source>
        <dbReference type="PROSITE" id="PS51410"/>
    </source>
</evidence>
<sequence length="101" mass="11656">MIQFAVSDQSKVQRFEPEVVVKTEPLVTTYQTGYFYTRSLEEAIVKLRAYTTTLKRPFTVRYNAHTQSIDVMNSKESLKLAAESLRFSVEQINTTLAQIIF</sequence>
<dbReference type="GO" id="GO:0009072">
    <property type="term" value="P:aromatic amino acid metabolic process"/>
    <property type="evidence" value="ECO:0007669"/>
    <property type="project" value="InterPro"/>
</dbReference>
<comment type="similarity">
    <text evidence="2">Belongs to the biopterin-dependent aromatic amino acid hydroxylase family.</text>
</comment>
<keyword evidence="5" id="KW-0408">Iron</keyword>
<dbReference type="InterPro" id="IPR036951">
    <property type="entry name" value="ArAA_hydroxylase_sf"/>
</dbReference>
<dbReference type="Gene3D" id="1.10.800.10">
    <property type="entry name" value="Aromatic amino acid hydroxylase"/>
    <property type="match status" value="1"/>
</dbReference>
<dbReference type="GO" id="GO:0004510">
    <property type="term" value="F:tryptophan 5-monooxygenase activity"/>
    <property type="evidence" value="ECO:0007669"/>
    <property type="project" value="TreeGrafter"/>
</dbReference>
<feature type="domain" description="Biopterin-dependent aromatic amino acid hydroxylase family profile" evidence="7">
    <location>
        <begin position="1"/>
        <end position="100"/>
    </location>
</feature>
<evidence type="ECO:0000256" key="3">
    <source>
        <dbReference type="ARBA" id="ARBA00022723"/>
    </source>
</evidence>
<evidence type="ECO:0000313" key="9">
    <source>
        <dbReference type="WBParaSite" id="PgB03_g014_t01"/>
    </source>
</evidence>
<evidence type="ECO:0000256" key="2">
    <source>
        <dbReference type="ARBA" id="ARBA00009712"/>
    </source>
</evidence>
<keyword evidence="4" id="KW-0560">Oxidoreductase</keyword>
<comment type="cofactor">
    <cofactor evidence="1">
        <name>Fe(2+)</name>
        <dbReference type="ChEBI" id="CHEBI:29033"/>
    </cofactor>
</comment>
<dbReference type="GO" id="GO:0005506">
    <property type="term" value="F:iron ion binding"/>
    <property type="evidence" value="ECO:0007669"/>
    <property type="project" value="InterPro"/>
</dbReference>
<evidence type="ECO:0000313" key="8">
    <source>
        <dbReference type="Proteomes" id="UP000887569"/>
    </source>
</evidence>
<proteinExistence type="inferred from homology"/>
<evidence type="ECO:0000256" key="5">
    <source>
        <dbReference type="ARBA" id="ARBA00023004"/>
    </source>
</evidence>
<evidence type="ECO:0000256" key="6">
    <source>
        <dbReference type="ARBA" id="ARBA00023033"/>
    </source>
</evidence>
<dbReference type="GO" id="GO:0043005">
    <property type="term" value="C:neuron projection"/>
    <property type="evidence" value="ECO:0007669"/>
    <property type="project" value="TreeGrafter"/>
</dbReference>
<name>A0A914ZGN5_PARUN</name>
<dbReference type="AlphaFoldDB" id="A0A914ZGN5"/>
<dbReference type="PANTHER" id="PTHR11473">
    <property type="entry name" value="AROMATIC AMINO ACID HYDROXYLASE"/>
    <property type="match status" value="1"/>
</dbReference>
<evidence type="ECO:0000256" key="4">
    <source>
        <dbReference type="ARBA" id="ARBA00023002"/>
    </source>
</evidence>
<dbReference type="InterPro" id="IPR001273">
    <property type="entry name" value="ArAA_hydroxylase"/>
</dbReference>
<protein>
    <submittedName>
        <fullName evidence="9">Biopterin-dependent aromatic amino acid hydroxylase family profile domain-containing protein</fullName>
    </submittedName>
</protein>
<dbReference type="PROSITE" id="PS51410">
    <property type="entry name" value="BH4_AAA_HYDROXYL_2"/>
    <property type="match status" value="1"/>
</dbReference>
<organism evidence="8 9">
    <name type="scientific">Parascaris univalens</name>
    <name type="common">Nematode worm</name>
    <dbReference type="NCBI Taxonomy" id="6257"/>
    <lineage>
        <taxon>Eukaryota</taxon>
        <taxon>Metazoa</taxon>
        <taxon>Ecdysozoa</taxon>
        <taxon>Nematoda</taxon>
        <taxon>Chromadorea</taxon>
        <taxon>Rhabditida</taxon>
        <taxon>Spirurina</taxon>
        <taxon>Ascaridomorpha</taxon>
        <taxon>Ascaridoidea</taxon>
        <taxon>Ascarididae</taxon>
        <taxon>Parascaris</taxon>
    </lineage>
</organism>
<dbReference type="Proteomes" id="UP000887569">
    <property type="component" value="Unplaced"/>
</dbReference>
<dbReference type="Pfam" id="PF00351">
    <property type="entry name" value="Biopterin_H"/>
    <property type="match status" value="1"/>
</dbReference>
<keyword evidence="6" id="KW-0503">Monooxygenase</keyword>
<dbReference type="WBParaSite" id="PgB03_g014_t01">
    <property type="protein sequence ID" value="PgB03_g014_t01"/>
    <property type="gene ID" value="PgB03_g014"/>
</dbReference>
<dbReference type="SUPFAM" id="SSF56534">
    <property type="entry name" value="Aromatic aminoacid monoxygenases, catalytic and oligomerization domains"/>
    <property type="match status" value="1"/>
</dbReference>
<evidence type="ECO:0000256" key="1">
    <source>
        <dbReference type="ARBA" id="ARBA00001954"/>
    </source>
</evidence>